<dbReference type="RefSeq" id="WP_254739627.1">
    <property type="nucleotide sequence ID" value="NZ_JANCLU010000004.1"/>
</dbReference>
<dbReference type="Gene3D" id="3.40.1170.10">
    <property type="entry name" value="DNA repair protein MutS, domain I"/>
    <property type="match status" value="1"/>
</dbReference>
<gene>
    <name evidence="9 12" type="primary">mutS</name>
    <name evidence="12" type="ORF">NK718_06115</name>
</gene>
<dbReference type="Pfam" id="PF05188">
    <property type="entry name" value="MutS_II"/>
    <property type="match status" value="1"/>
</dbReference>
<keyword evidence="3 9" id="KW-0547">Nucleotide-binding</keyword>
<evidence type="ECO:0000256" key="6">
    <source>
        <dbReference type="ARBA" id="ARBA00023125"/>
    </source>
</evidence>
<dbReference type="InterPro" id="IPR016151">
    <property type="entry name" value="DNA_mismatch_repair_MutS_N"/>
</dbReference>
<keyword evidence="6 9" id="KW-0238">DNA-binding</keyword>
<dbReference type="Gene3D" id="6.10.140.430">
    <property type="match status" value="1"/>
</dbReference>
<dbReference type="CDD" id="cd03284">
    <property type="entry name" value="ABC_MutS1"/>
    <property type="match status" value="1"/>
</dbReference>
<evidence type="ECO:0000313" key="12">
    <source>
        <dbReference type="EMBL" id="MCP8938083.1"/>
    </source>
</evidence>
<dbReference type="InterPro" id="IPR017261">
    <property type="entry name" value="DNA_mismatch_repair_MutS/MSH"/>
</dbReference>
<keyword evidence="5 9" id="KW-0067">ATP-binding</keyword>
<keyword evidence="7 9" id="KW-0234">DNA repair</keyword>
<dbReference type="SUPFAM" id="SSF55271">
    <property type="entry name" value="DNA repair protein MutS, domain I"/>
    <property type="match status" value="1"/>
</dbReference>
<dbReference type="SUPFAM" id="SSF53150">
    <property type="entry name" value="DNA repair protein MutS, domain II"/>
    <property type="match status" value="1"/>
</dbReference>
<dbReference type="SUPFAM" id="SSF48334">
    <property type="entry name" value="DNA repair protein MutS, domain III"/>
    <property type="match status" value="1"/>
</dbReference>
<dbReference type="InterPro" id="IPR036678">
    <property type="entry name" value="MutS_con_dom_sf"/>
</dbReference>
<reference evidence="12 13" key="1">
    <citation type="submission" date="2022-07" db="EMBL/GenBank/DDBJ databases">
        <authorList>
            <person name="Li W.-J."/>
            <person name="Deng Q.-Q."/>
        </authorList>
    </citation>
    <scope>NUCLEOTIDE SEQUENCE [LARGE SCALE GENOMIC DNA]</scope>
    <source>
        <strain evidence="12 13">SYSU M60028</strain>
    </source>
</reference>
<dbReference type="Pfam" id="PF00488">
    <property type="entry name" value="MutS_V"/>
    <property type="match status" value="1"/>
</dbReference>
<dbReference type="InterPro" id="IPR007696">
    <property type="entry name" value="DNA_mismatch_repair_MutS_core"/>
</dbReference>
<dbReference type="Proteomes" id="UP001205890">
    <property type="component" value="Unassembled WGS sequence"/>
</dbReference>
<dbReference type="NCBIfam" id="TIGR01070">
    <property type="entry name" value="mutS1"/>
    <property type="match status" value="1"/>
</dbReference>
<dbReference type="PANTHER" id="PTHR11361:SF34">
    <property type="entry name" value="DNA MISMATCH REPAIR PROTEIN MSH1, MITOCHONDRIAL"/>
    <property type="match status" value="1"/>
</dbReference>
<dbReference type="InterPro" id="IPR027417">
    <property type="entry name" value="P-loop_NTPase"/>
</dbReference>
<evidence type="ECO:0000256" key="1">
    <source>
        <dbReference type="ARBA" id="ARBA00006271"/>
    </source>
</evidence>
<proteinExistence type="inferred from homology"/>
<protein>
    <recommendedName>
        <fullName evidence="2 9">DNA mismatch repair protein MutS</fullName>
    </recommendedName>
</protein>
<dbReference type="HAMAP" id="MF_00096">
    <property type="entry name" value="MutS"/>
    <property type="match status" value="1"/>
</dbReference>
<evidence type="ECO:0000256" key="9">
    <source>
        <dbReference type="HAMAP-Rule" id="MF_00096"/>
    </source>
</evidence>
<dbReference type="InterPro" id="IPR005748">
    <property type="entry name" value="DNA_mismatch_repair_MutS"/>
</dbReference>
<accession>A0ABT1LAK3</accession>
<dbReference type="InterPro" id="IPR007695">
    <property type="entry name" value="DNA_mismatch_repair_MutS-lik_N"/>
</dbReference>
<name>A0ABT1LAK3_9HYPH</name>
<dbReference type="InterPro" id="IPR045076">
    <property type="entry name" value="MutS"/>
</dbReference>
<dbReference type="InterPro" id="IPR036187">
    <property type="entry name" value="DNA_mismatch_repair_MutS_sf"/>
</dbReference>
<comment type="function">
    <text evidence="8 9">This protein is involved in the repair of mismatches in DNA. It is possible that it carries out the mismatch recognition step. This protein has a weak ATPase activity.</text>
</comment>
<dbReference type="Pfam" id="PF01624">
    <property type="entry name" value="MutS_I"/>
    <property type="match status" value="1"/>
</dbReference>
<evidence type="ECO:0000256" key="2">
    <source>
        <dbReference type="ARBA" id="ARBA00021982"/>
    </source>
</evidence>
<dbReference type="Gene3D" id="3.30.420.110">
    <property type="entry name" value="MutS, connector domain"/>
    <property type="match status" value="1"/>
</dbReference>
<dbReference type="PANTHER" id="PTHR11361">
    <property type="entry name" value="DNA MISMATCH REPAIR PROTEIN MUTS FAMILY MEMBER"/>
    <property type="match status" value="1"/>
</dbReference>
<evidence type="ECO:0000313" key="13">
    <source>
        <dbReference type="Proteomes" id="UP001205890"/>
    </source>
</evidence>
<dbReference type="Gene3D" id="3.40.50.300">
    <property type="entry name" value="P-loop containing nucleotide triphosphate hydrolases"/>
    <property type="match status" value="1"/>
</dbReference>
<evidence type="ECO:0000256" key="5">
    <source>
        <dbReference type="ARBA" id="ARBA00022840"/>
    </source>
</evidence>
<dbReference type="SUPFAM" id="SSF52540">
    <property type="entry name" value="P-loop containing nucleoside triphosphate hydrolases"/>
    <property type="match status" value="1"/>
</dbReference>
<evidence type="ECO:0000256" key="4">
    <source>
        <dbReference type="ARBA" id="ARBA00022763"/>
    </source>
</evidence>
<dbReference type="InterPro" id="IPR007860">
    <property type="entry name" value="DNA_mmatch_repair_MutS_con_dom"/>
</dbReference>
<dbReference type="NCBIfam" id="NF003810">
    <property type="entry name" value="PRK05399.1"/>
    <property type="match status" value="1"/>
</dbReference>
<comment type="similarity">
    <text evidence="1 9 10">Belongs to the DNA mismatch repair MutS family.</text>
</comment>
<feature type="domain" description="DNA mismatch repair proteins mutS family" evidence="11">
    <location>
        <begin position="732"/>
        <end position="748"/>
    </location>
</feature>
<dbReference type="Pfam" id="PF05192">
    <property type="entry name" value="MutS_III"/>
    <property type="match status" value="1"/>
</dbReference>
<sequence length="910" mass="96634">MSALPVEPTPDSSARAAGDARATPMMAQYMEIKAANADCLLFYRMGDFYELFFEDAEIASRTLGIVLTKRGKHLGEDIAMCGVPVERAEDYLNRLIGAGHRVAVCEQTEDPAEARKRGGKSVVRRAVVRLVTPGTITEDTLLEPGRANLLAAVARVRASEAEWVYGLAAVDISTGVFTVRETGAAGLQAEIARLEPREILVPDSALDEPALKALWRETRAAVTPMGRDGLDPLSGERRLCAFFGVGTLAGFGAFSRAEIAAAAAVVAYVERTQLGARPPLSPPRHAEPGACVQIDAATRANLELSRTLGGERAGSLLATIDRTLTPGGGRLLAERLAGPLTDVAAIDERLDAVAWFVDDPVLRGALRQALKGAPDLARALARLTLQRGGPRDLAALRDGLAAGRAIGAALSGAALPPAELARAAEALAGVDPALEADLAAALADELPLNRRDGGFIRAGCDSALDETRALRDESRRVVADLQARYAEETGCRTLRVKHNNFLGYFIETPQAAGEELLRPPLNARYIHRQTMQGAMRFSTAELADLESRIASAGERALAIEFSHFDRLAAAAVALGDPIKGVADALAVVDVATALAELADAGGWVRPTVDDSLAFALEGARHPVVEAALKREGQAFVANDAELSAPPGGAGGRIALVTGPNMAGKSTYLRQNAIAAVLAQMGSFVPARRAHIGVVDRLFSRVGAADDLARGRSTFMVEMIEAAAILNQATPRSLVILDEIGRGTATFDGLSIAWAAIEHLHEANRCRALFATHFHELTALARRLPRLVTSTVRVTEFQGDVVFLHEVVPGVADRSYGIQVAKLAGLPRAVVERARVILDELEASDRRAPVERMIDDLPLFAAASRQAPPAAEREPEPDPVRVLLDGLDPDAMSPREALDALYRLKQAGAAD</sequence>
<dbReference type="EMBL" id="JANCLU010000004">
    <property type="protein sequence ID" value="MCP8938083.1"/>
    <property type="molecule type" value="Genomic_DNA"/>
</dbReference>
<dbReference type="Gene3D" id="1.10.1420.10">
    <property type="match status" value="2"/>
</dbReference>
<evidence type="ECO:0000259" key="11">
    <source>
        <dbReference type="PROSITE" id="PS00486"/>
    </source>
</evidence>
<comment type="caution">
    <text evidence="12">The sequence shown here is derived from an EMBL/GenBank/DDBJ whole genome shotgun (WGS) entry which is preliminary data.</text>
</comment>
<dbReference type="PROSITE" id="PS00486">
    <property type="entry name" value="DNA_MISMATCH_REPAIR_2"/>
    <property type="match status" value="1"/>
</dbReference>
<evidence type="ECO:0000256" key="7">
    <source>
        <dbReference type="ARBA" id="ARBA00023204"/>
    </source>
</evidence>
<dbReference type="InterPro" id="IPR007861">
    <property type="entry name" value="DNA_mismatch_repair_MutS_clamp"/>
</dbReference>
<dbReference type="SMART" id="SM00534">
    <property type="entry name" value="MUTSac"/>
    <property type="match status" value="1"/>
</dbReference>
<feature type="binding site" evidence="9">
    <location>
        <begin position="658"/>
        <end position="665"/>
    </location>
    <ligand>
        <name>ATP</name>
        <dbReference type="ChEBI" id="CHEBI:30616"/>
    </ligand>
</feature>
<dbReference type="Pfam" id="PF05190">
    <property type="entry name" value="MutS_IV"/>
    <property type="match status" value="1"/>
</dbReference>
<evidence type="ECO:0000256" key="3">
    <source>
        <dbReference type="ARBA" id="ARBA00022741"/>
    </source>
</evidence>
<keyword evidence="13" id="KW-1185">Reference proteome</keyword>
<dbReference type="InterPro" id="IPR000432">
    <property type="entry name" value="DNA_mismatch_repair_MutS_C"/>
</dbReference>
<evidence type="ECO:0000256" key="8">
    <source>
        <dbReference type="ARBA" id="ARBA00024647"/>
    </source>
</evidence>
<organism evidence="12 13">
    <name type="scientific">Alsobacter ponti</name>
    <dbReference type="NCBI Taxonomy" id="2962936"/>
    <lineage>
        <taxon>Bacteria</taxon>
        <taxon>Pseudomonadati</taxon>
        <taxon>Pseudomonadota</taxon>
        <taxon>Alphaproteobacteria</taxon>
        <taxon>Hyphomicrobiales</taxon>
        <taxon>Alsobacteraceae</taxon>
        <taxon>Alsobacter</taxon>
    </lineage>
</organism>
<evidence type="ECO:0000256" key="10">
    <source>
        <dbReference type="RuleBase" id="RU003756"/>
    </source>
</evidence>
<dbReference type="PIRSF" id="PIRSF037677">
    <property type="entry name" value="DNA_mis_repair_Msh6"/>
    <property type="match status" value="1"/>
</dbReference>
<dbReference type="SMART" id="SM00533">
    <property type="entry name" value="MUTSd"/>
    <property type="match status" value="1"/>
</dbReference>
<keyword evidence="4 9" id="KW-0227">DNA damage</keyword>